<name>A0A1M6D476_9FLAO</name>
<proteinExistence type="predicted"/>
<evidence type="ECO:0000256" key="1">
    <source>
        <dbReference type="SAM" id="SignalP"/>
    </source>
</evidence>
<dbReference type="OrthoDB" id="1122048at2"/>
<reference evidence="2 3" key="1">
    <citation type="submission" date="2016-11" db="EMBL/GenBank/DDBJ databases">
        <authorList>
            <person name="Jaros S."/>
            <person name="Januszkiewicz K."/>
            <person name="Wedrychowicz H."/>
        </authorList>
    </citation>
    <scope>NUCLEOTIDE SEQUENCE [LARGE SCALE GENOMIC DNA]</scope>
    <source>
        <strain evidence="2 3">CGMCC 1.12213</strain>
    </source>
</reference>
<dbReference type="eggNOG" id="ENOG5032UD2">
    <property type="taxonomic scope" value="Bacteria"/>
</dbReference>
<feature type="chain" id="PRO_5009916593" description="Por secretion system C-terminal sorting domain-containing protein" evidence="1">
    <location>
        <begin position="26"/>
        <end position="197"/>
    </location>
</feature>
<protein>
    <recommendedName>
        <fullName evidence="4">Por secretion system C-terminal sorting domain-containing protein</fullName>
    </recommendedName>
</protein>
<sequence>MKNVIKNTKKGILMVALMATVSSYATNTDATIKTGVKKTALVLKNVKQGNILSIIDSNGIILYKEAIAINGDYKKAFDLTELPDGDYVFELEKDLEIKTIPFSIASDVVSMNAKNEVSYFKPFVKQINDLVYVSKLNLSQEDTKINIFENIEGTYTLVHSEKFENEKTIHKAFKLNKGNYKIEINSINTEYTKFVNN</sequence>
<evidence type="ECO:0000313" key="2">
    <source>
        <dbReference type="EMBL" id="SHI68050.1"/>
    </source>
</evidence>
<organism evidence="2 3">
    <name type="scientific">Algibacter luteus</name>
    <dbReference type="NCBI Taxonomy" id="1178825"/>
    <lineage>
        <taxon>Bacteria</taxon>
        <taxon>Pseudomonadati</taxon>
        <taxon>Bacteroidota</taxon>
        <taxon>Flavobacteriia</taxon>
        <taxon>Flavobacteriales</taxon>
        <taxon>Flavobacteriaceae</taxon>
        <taxon>Algibacter</taxon>
    </lineage>
</organism>
<keyword evidence="1" id="KW-0732">Signal</keyword>
<feature type="signal peptide" evidence="1">
    <location>
        <begin position="1"/>
        <end position="25"/>
    </location>
</feature>
<keyword evidence="3" id="KW-1185">Reference proteome</keyword>
<evidence type="ECO:0000313" key="3">
    <source>
        <dbReference type="Proteomes" id="UP000184396"/>
    </source>
</evidence>
<dbReference type="EMBL" id="FQYK01000003">
    <property type="protein sequence ID" value="SHI68050.1"/>
    <property type="molecule type" value="Genomic_DNA"/>
</dbReference>
<dbReference type="AlphaFoldDB" id="A0A1M6D476"/>
<dbReference type="Proteomes" id="UP000184396">
    <property type="component" value="Unassembled WGS sequence"/>
</dbReference>
<dbReference type="STRING" id="1178825.SAMN05216261_1355"/>
<gene>
    <name evidence="2" type="ORF">SAMN05216261_1355</name>
</gene>
<accession>A0A1M6D476</accession>
<dbReference type="RefSeq" id="WP_019388406.1">
    <property type="nucleotide sequence ID" value="NZ_ALIH01000013.1"/>
</dbReference>
<evidence type="ECO:0008006" key="4">
    <source>
        <dbReference type="Google" id="ProtNLM"/>
    </source>
</evidence>